<accession>A0ABR3VUJ1</accession>
<protein>
    <submittedName>
        <fullName evidence="2">Uncharacterized protein</fullName>
    </submittedName>
</protein>
<gene>
    <name evidence="2" type="ORF">VTK73DRAFT_631</name>
</gene>
<keyword evidence="3" id="KW-1185">Reference proteome</keyword>
<sequence length="95" mass="10574">MAGPVQLFVLDPVLLCQFSLTPSYLQFSKSIPPGWYLSTEAARYFLPVCRQGNTTSDLKPKVTATPGGKGKGKKKNRSAHHRKSTRREAPQLHHL</sequence>
<comment type="caution">
    <text evidence="2">The sequence shown here is derived from an EMBL/GenBank/DDBJ whole genome shotgun (WGS) entry which is preliminary data.</text>
</comment>
<organism evidence="2 3">
    <name type="scientific">Phialemonium thermophilum</name>
    <dbReference type="NCBI Taxonomy" id="223376"/>
    <lineage>
        <taxon>Eukaryota</taxon>
        <taxon>Fungi</taxon>
        <taxon>Dikarya</taxon>
        <taxon>Ascomycota</taxon>
        <taxon>Pezizomycotina</taxon>
        <taxon>Sordariomycetes</taxon>
        <taxon>Sordariomycetidae</taxon>
        <taxon>Cephalothecales</taxon>
        <taxon>Cephalothecaceae</taxon>
        <taxon>Phialemonium</taxon>
    </lineage>
</organism>
<feature type="compositionally biased region" description="Basic and acidic residues" evidence="1">
    <location>
        <begin position="86"/>
        <end position="95"/>
    </location>
</feature>
<dbReference type="EMBL" id="JAZHXJ010001125">
    <property type="protein sequence ID" value="KAL1845353.1"/>
    <property type="molecule type" value="Genomic_DNA"/>
</dbReference>
<name>A0ABR3VUJ1_9PEZI</name>
<feature type="compositionally biased region" description="Basic residues" evidence="1">
    <location>
        <begin position="70"/>
        <end position="85"/>
    </location>
</feature>
<feature type="region of interest" description="Disordered" evidence="1">
    <location>
        <begin position="52"/>
        <end position="95"/>
    </location>
</feature>
<proteinExistence type="predicted"/>
<evidence type="ECO:0000256" key="1">
    <source>
        <dbReference type="SAM" id="MobiDB-lite"/>
    </source>
</evidence>
<evidence type="ECO:0000313" key="2">
    <source>
        <dbReference type="EMBL" id="KAL1845353.1"/>
    </source>
</evidence>
<reference evidence="2 3" key="1">
    <citation type="journal article" date="2024" name="Commun. Biol.">
        <title>Comparative genomic analysis of thermophilic fungi reveals convergent evolutionary adaptations and gene losses.</title>
        <authorList>
            <person name="Steindorff A.S."/>
            <person name="Aguilar-Pontes M.V."/>
            <person name="Robinson A.J."/>
            <person name="Andreopoulos B."/>
            <person name="LaButti K."/>
            <person name="Kuo A."/>
            <person name="Mondo S."/>
            <person name="Riley R."/>
            <person name="Otillar R."/>
            <person name="Haridas S."/>
            <person name="Lipzen A."/>
            <person name="Grimwood J."/>
            <person name="Schmutz J."/>
            <person name="Clum A."/>
            <person name="Reid I.D."/>
            <person name="Moisan M.C."/>
            <person name="Butler G."/>
            <person name="Nguyen T.T.M."/>
            <person name="Dewar K."/>
            <person name="Conant G."/>
            <person name="Drula E."/>
            <person name="Henrissat B."/>
            <person name="Hansel C."/>
            <person name="Singer S."/>
            <person name="Hutchinson M.I."/>
            <person name="de Vries R.P."/>
            <person name="Natvig D.O."/>
            <person name="Powell A.J."/>
            <person name="Tsang A."/>
            <person name="Grigoriev I.V."/>
        </authorList>
    </citation>
    <scope>NUCLEOTIDE SEQUENCE [LARGE SCALE GENOMIC DNA]</scope>
    <source>
        <strain evidence="2 3">ATCC 24622</strain>
    </source>
</reference>
<evidence type="ECO:0000313" key="3">
    <source>
        <dbReference type="Proteomes" id="UP001586593"/>
    </source>
</evidence>
<dbReference type="Proteomes" id="UP001586593">
    <property type="component" value="Unassembled WGS sequence"/>
</dbReference>